<protein>
    <submittedName>
        <fullName evidence="2">Uncharacterized protein</fullName>
    </submittedName>
</protein>
<evidence type="ECO:0000313" key="2">
    <source>
        <dbReference type="EMBL" id="MQM02564.1"/>
    </source>
</evidence>
<evidence type="ECO:0000313" key="3">
    <source>
        <dbReference type="Proteomes" id="UP000652761"/>
    </source>
</evidence>
<proteinExistence type="predicted"/>
<organism evidence="2 3">
    <name type="scientific">Colocasia esculenta</name>
    <name type="common">Wild taro</name>
    <name type="synonym">Arum esculentum</name>
    <dbReference type="NCBI Taxonomy" id="4460"/>
    <lineage>
        <taxon>Eukaryota</taxon>
        <taxon>Viridiplantae</taxon>
        <taxon>Streptophyta</taxon>
        <taxon>Embryophyta</taxon>
        <taxon>Tracheophyta</taxon>
        <taxon>Spermatophyta</taxon>
        <taxon>Magnoliopsida</taxon>
        <taxon>Liliopsida</taxon>
        <taxon>Araceae</taxon>
        <taxon>Aroideae</taxon>
        <taxon>Colocasieae</taxon>
        <taxon>Colocasia</taxon>
    </lineage>
</organism>
<accession>A0A843WEK8</accession>
<sequence>MYRLYASCCRSLENTSSRQIRPSKDQLFSTKGARVTPRPKDLIRPNQEGLESFDLDANPSLQSATHCPVANYAFRPKLGQTSK</sequence>
<dbReference type="AlphaFoldDB" id="A0A843WEK8"/>
<reference evidence="2" key="1">
    <citation type="submission" date="2017-07" db="EMBL/GenBank/DDBJ databases">
        <title>Taro Niue Genome Assembly and Annotation.</title>
        <authorList>
            <person name="Atibalentja N."/>
            <person name="Keating K."/>
            <person name="Fields C.J."/>
        </authorList>
    </citation>
    <scope>NUCLEOTIDE SEQUENCE</scope>
    <source>
        <strain evidence="2">Niue_2</strain>
        <tissue evidence="2">Leaf</tissue>
    </source>
</reference>
<keyword evidence="3" id="KW-1185">Reference proteome</keyword>
<dbReference type="Proteomes" id="UP000652761">
    <property type="component" value="Unassembled WGS sequence"/>
</dbReference>
<gene>
    <name evidence="2" type="ORF">Taro_035331</name>
</gene>
<dbReference type="EMBL" id="NMUH01002876">
    <property type="protein sequence ID" value="MQM02564.1"/>
    <property type="molecule type" value="Genomic_DNA"/>
</dbReference>
<comment type="caution">
    <text evidence="2">The sequence shown here is derived from an EMBL/GenBank/DDBJ whole genome shotgun (WGS) entry which is preliminary data.</text>
</comment>
<feature type="region of interest" description="Disordered" evidence="1">
    <location>
        <begin position="24"/>
        <end position="45"/>
    </location>
</feature>
<evidence type="ECO:0000256" key="1">
    <source>
        <dbReference type="SAM" id="MobiDB-lite"/>
    </source>
</evidence>
<name>A0A843WEK8_COLES</name>